<dbReference type="EC" id="2.1.1.-" evidence="4"/>
<keyword evidence="4" id="KW-0949">S-adenosyl-L-methionine</keyword>
<evidence type="ECO:0000313" key="6">
    <source>
        <dbReference type="EMBL" id="GHO57224.1"/>
    </source>
</evidence>
<protein>
    <recommendedName>
        <fullName evidence="4">S-adenosyl-L-methionine-dependent methyltransferase</fullName>
        <ecNumber evidence="4">2.1.1.-</ecNumber>
    </recommendedName>
</protein>
<dbReference type="InterPro" id="IPR029063">
    <property type="entry name" value="SAM-dependent_MTases_sf"/>
</dbReference>
<evidence type="ECO:0000256" key="4">
    <source>
        <dbReference type="RuleBase" id="RU362030"/>
    </source>
</evidence>
<sequence>MSSLFIQDTFDTARLTAYYRALETERPGGLFKDEYARQLAGERGAEVMHSLPRGEQEKWSLVVRTHVYDEIIQRLIEQEEIDTVVNLAAGLDTRPYRLSLPPSLRWIEVDHSDVIAYKEAQLEGKESHCALERVALDITDYQARKTFLQRVNQDAKRALILTEGLLIYLYPEQVVALAKDIQECEHLGWWLTEYISPFALKRDDAYWNTFVADSVKTRFAPEGGLAFFQRFGWQSEEFHGPLQEILRLRLPIKLNWFIRVLLFLGGKKPDPAAGGFVLLKRIAEESTVGESSTVDVPSQEPEKEDVK</sequence>
<proteinExistence type="inferred from homology"/>
<evidence type="ECO:0000256" key="3">
    <source>
        <dbReference type="ARBA" id="ARBA00022679"/>
    </source>
</evidence>
<comment type="function">
    <text evidence="4">Exhibits S-adenosyl-L-methionine-dependent methyltransferase activity.</text>
</comment>
<dbReference type="Gene3D" id="3.40.50.150">
    <property type="entry name" value="Vaccinia Virus protein VP39"/>
    <property type="match status" value="1"/>
</dbReference>
<evidence type="ECO:0000256" key="1">
    <source>
        <dbReference type="ARBA" id="ARBA00008138"/>
    </source>
</evidence>
<dbReference type="InterPro" id="IPR007213">
    <property type="entry name" value="Ppm1/Ppm2/Tcmp"/>
</dbReference>
<keyword evidence="7" id="KW-1185">Reference proteome</keyword>
<dbReference type="NCBIfam" id="TIGR00027">
    <property type="entry name" value="mthyl_TIGR00027"/>
    <property type="match status" value="1"/>
</dbReference>
<dbReference type="PANTHER" id="PTHR43619">
    <property type="entry name" value="S-ADENOSYL-L-METHIONINE-DEPENDENT METHYLTRANSFERASE YKTD-RELATED"/>
    <property type="match status" value="1"/>
</dbReference>
<dbReference type="InterPro" id="IPR011610">
    <property type="entry name" value="SAM_mthyl_Trfase_ML2640-like"/>
</dbReference>
<evidence type="ECO:0000256" key="5">
    <source>
        <dbReference type="SAM" id="MobiDB-lite"/>
    </source>
</evidence>
<keyword evidence="2 4" id="KW-0489">Methyltransferase</keyword>
<keyword evidence="3" id="KW-0808">Transferase</keyword>
<dbReference type="PANTHER" id="PTHR43619:SF2">
    <property type="entry name" value="S-ADENOSYL-L-METHIONINE-DEPENDENT METHYLTRANSFERASES SUPERFAMILY PROTEIN"/>
    <property type="match status" value="1"/>
</dbReference>
<evidence type="ECO:0000313" key="7">
    <source>
        <dbReference type="Proteomes" id="UP000654345"/>
    </source>
</evidence>
<dbReference type="EMBL" id="BNJG01000002">
    <property type="protein sequence ID" value="GHO57224.1"/>
    <property type="molecule type" value="Genomic_DNA"/>
</dbReference>
<name>A0ABQ3UWL0_9CHLR</name>
<dbReference type="RefSeq" id="WP_201373644.1">
    <property type="nucleotide sequence ID" value="NZ_BNJG01000002.1"/>
</dbReference>
<dbReference type="SUPFAM" id="SSF53335">
    <property type="entry name" value="S-adenosyl-L-methionine-dependent methyltransferases"/>
    <property type="match status" value="1"/>
</dbReference>
<comment type="caution">
    <text evidence="6">The sequence shown here is derived from an EMBL/GenBank/DDBJ whole genome shotgun (WGS) entry which is preliminary data.</text>
</comment>
<dbReference type="Pfam" id="PF04072">
    <property type="entry name" value="LCM"/>
    <property type="match status" value="1"/>
</dbReference>
<organism evidence="6 7">
    <name type="scientific">Ktedonobacter robiniae</name>
    <dbReference type="NCBI Taxonomy" id="2778365"/>
    <lineage>
        <taxon>Bacteria</taxon>
        <taxon>Bacillati</taxon>
        <taxon>Chloroflexota</taxon>
        <taxon>Ktedonobacteria</taxon>
        <taxon>Ktedonobacterales</taxon>
        <taxon>Ktedonobacteraceae</taxon>
        <taxon>Ktedonobacter</taxon>
    </lineage>
</organism>
<reference evidence="6 7" key="1">
    <citation type="journal article" date="2021" name="Int. J. Syst. Evol. Microbiol.">
        <title>Reticulibacter mediterranei gen. nov., sp. nov., within the new family Reticulibacteraceae fam. nov., and Ktedonospora formicarum gen. nov., sp. nov., Ktedonobacter robiniae sp. nov., Dictyobacter formicarum sp. nov. and Dictyobacter arantiisoli sp. nov., belonging to the class Ktedonobacteria.</title>
        <authorList>
            <person name="Yabe S."/>
            <person name="Zheng Y."/>
            <person name="Wang C.M."/>
            <person name="Sakai Y."/>
            <person name="Abe K."/>
            <person name="Yokota A."/>
            <person name="Donadio S."/>
            <person name="Cavaletti L."/>
            <person name="Monciardini P."/>
        </authorList>
    </citation>
    <scope>NUCLEOTIDE SEQUENCE [LARGE SCALE GENOMIC DNA]</scope>
    <source>
        <strain evidence="6 7">SOSP1-30</strain>
    </source>
</reference>
<evidence type="ECO:0000256" key="2">
    <source>
        <dbReference type="ARBA" id="ARBA00022603"/>
    </source>
</evidence>
<dbReference type="Proteomes" id="UP000654345">
    <property type="component" value="Unassembled WGS sequence"/>
</dbReference>
<feature type="region of interest" description="Disordered" evidence="5">
    <location>
        <begin position="286"/>
        <end position="307"/>
    </location>
</feature>
<accession>A0ABQ3UWL0</accession>
<gene>
    <name evidence="6" type="ORF">KSB_56990</name>
</gene>
<comment type="similarity">
    <text evidence="1 4">Belongs to the UPF0677 family.</text>
</comment>